<reference evidence="2" key="1">
    <citation type="journal article" date="2019" name="Int. J. Syst. Evol. Microbiol.">
        <title>The Global Catalogue of Microorganisms (GCM) 10K type strain sequencing project: providing services to taxonomists for standard genome sequencing and annotation.</title>
        <authorList>
            <consortium name="The Broad Institute Genomics Platform"/>
            <consortium name="The Broad Institute Genome Sequencing Center for Infectious Disease"/>
            <person name="Wu L."/>
            <person name="Ma J."/>
        </authorList>
    </citation>
    <scope>NUCLEOTIDE SEQUENCE [LARGE SCALE GENOMIC DNA]</scope>
    <source>
        <strain evidence="2">CGMCC 4.7152</strain>
    </source>
</reference>
<protein>
    <submittedName>
        <fullName evidence="1">Uncharacterized protein</fullName>
    </submittedName>
</protein>
<name>A0ABV9W2V9_9ACTN</name>
<proteinExistence type="predicted"/>
<keyword evidence="2" id="KW-1185">Reference proteome</keyword>
<dbReference type="Proteomes" id="UP001595912">
    <property type="component" value="Unassembled WGS sequence"/>
</dbReference>
<organism evidence="1 2">
    <name type="scientific">Dactylosporangium cerinum</name>
    <dbReference type="NCBI Taxonomy" id="1434730"/>
    <lineage>
        <taxon>Bacteria</taxon>
        <taxon>Bacillati</taxon>
        <taxon>Actinomycetota</taxon>
        <taxon>Actinomycetes</taxon>
        <taxon>Micromonosporales</taxon>
        <taxon>Micromonosporaceae</taxon>
        <taxon>Dactylosporangium</taxon>
    </lineage>
</organism>
<sequence length="136" mass="14610">MTSETARLISYRKFDGDHVTLSTLSEPAPVNGLGPVVRVSLYDQRTYSGPTASLVLGDDAEQRLTAALARLEVPGAARAALAAPLSELHWLDADQYRREAVDLLTGAYRALGRDALAGIAEVHAAHRDLPSVDVLY</sequence>
<dbReference type="EMBL" id="JBHSIU010000041">
    <property type="protein sequence ID" value="MFC5002165.1"/>
    <property type="molecule type" value="Genomic_DNA"/>
</dbReference>
<gene>
    <name evidence="1" type="ORF">ACFPIJ_30575</name>
</gene>
<comment type="caution">
    <text evidence="1">The sequence shown here is derived from an EMBL/GenBank/DDBJ whole genome shotgun (WGS) entry which is preliminary data.</text>
</comment>
<dbReference type="RefSeq" id="WP_380119991.1">
    <property type="nucleotide sequence ID" value="NZ_JBHSIU010000041.1"/>
</dbReference>
<evidence type="ECO:0000313" key="2">
    <source>
        <dbReference type="Proteomes" id="UP001595912"/>
    </source>
</evidence>
<accession>A0ABV9W2V9</accession>
<evidence type="ECO:0000313" key="1">
    <source>
        <dbReference type="EMBL" id="MFC5002165.1"/>
    </source>
</evidence>